<sequence length="720" mass="82387">VILSSQPFSNDWTVLNLTWTRRFLNQATILKSDYEAVEKQVVYYSLFVIGSSCLLLSGLGVLAVIPSRVIVMVAPVYCRLDWSIGCHSNLTIATRVKKQSAYKSLKTYWKGIIYEREKMEAKQAHIIGSMKVYSKDAEHNAEKLTSEDYSNIFPLQSEHQKNEATGREDEMNLSQNQEIISDAENNPFLVSEYDKDEVLLRMFLVIKVPTICSRSVDRRYRITNQRKRGNEIEGNISHKKAKKNVESAPNTRPRNDSQKSSSSDVDLENEEIKFDFTVIEKELQQEPTNDWIVGSINVSQRFRQYQIGVLEKAKTNGLKWSDFYEILALSSIIAFSSSCPYPASIFTNREWQNITCENPYVVTDPVLPTEVMSSLRNASADCLEGKTIFLSVYDSEISQAVSRIFNAMCNSVPAVSPTKTSEDEHCFQLLHPVIRPLFFTSSNKEYKIRLNRATKDQTTWIYTSPTTKDKLKVQLRGRKSINQLLKMKGGPEEAILLINQGDLVKSYVMDLKYDGLYRSWPFLTTRLVKDKTTIPLLESNIRHFMALEEKCQEISDALQTIARLYEKACNAENETLKANQAETLCLYNYFKEFYYQNPSTELPDNQRSWHGQDSFNNSLDNLSETEMNKIIEEVSRNEDAIESESLPETETKVSISTESHVSDSSKAEVNVVPKKFSPENQMSVSASPPYENKTRPPISILPEDPKEKRKHGITMVLEKW</sequence>
<feature type="transmembrane region" description="Helical" evidence="2">
    <location>
        <begin position="41"/>
        <end position="65"/>
    </location>
</feature>
<protein>
    <submittedName>
        <fullName evidence="3">7541_t:CDS:1</fullName>
    </submittedName>
</protein>
<keyword evidence="2" id="KW-1133">Transmembrane helix</keyword>
<dbReference type="Proteomes" id="UP000789342">
    <property type="component" value="Unassembled WGS sequence"/>
</dbReference>
<evidence type="ECO:0000256" key="1">
    <source>
        <dbReference type="SAM" id="MobiDB-lite"/>
    </source>
</evidence>
<gene>
    <name evidence="3" type="ORF">AMORRO_LOCUS5322</name>
</gene>
<dbReference type="AlphaFoldDB" id="A0A9N9AUJ4"/>
<evidence type="ECO:0000313" key="3">
    <source>
        <dbReference type="EMBL" id="CAG8545342.1"/>
    </source>
</evidence>
<name>A0A9N9AUJ4_9GLOM</name>
<accession>A0A9N9AUJ4</accession>
<keyword evidence="2" id="KW-0472">Membrane</keyword>
<evidence type="ECO:0000256" key="2">
    <source>
        <dbReference type="SAM" id="Phobius"/>
    </source>
</evidence>
<dbReference type="OrthoDB" id="2440309at2759"/>
<reference evidence="3" key="1">
    <citation type="submission" date="2021-06" db="EMBL/GenBank/DDBJ databases">
        <authorList>
            <person name="Kallberg Y."/>
            <person name="Tangrot J."/>
            <person name="Rosling A."/>
        </authorList>
    </citation>
    <scope>NUCLEOTIDE SEQUENCE</scope>
    <source>
        <strain evidence="3">CL551</strain>
    </source>
</reference>
<proteinExistence type="predicted"/>
<feature type="non-terminal residue" evidence="3">
    <location>
        <position position="720"/>
    </location>
</feature>
<feature type="region of interest" description="Disordered" evidence="1">
    <location>
        <begin position="229"/>
        <end position="266"/>
    </location>
</feature>
<organism evidence="3 4">
    <name type="scientific">Acaulospora morrowiae</name>
    <dbReference type="NCBI Taxonomy" id="94023"/>
    <lineage>
        <taxon>Eukaryota</taxon>
        <taxon>Fungi</taxon>
        <taxon>Fungi incertae sedis</taxon>
        <taxon>Mucoromycota</taxon>
        <taxon>Glomeromycotina</taxon>
        <taxon>Glomeromycetes</taxon>
        <taxon>Diversisporales</taxon>
        <taxon>Acaulosporaceae</taxon>
        <taxon>Acaulospora</taxon>
    </lineage>
</organism>
<keyword evidence="4" id="KW-1185">Reference proteome</keyword>
<evidence type="ECO:0000313" key="4">
    <source>
        <dbReference type="Proteomes" id="UP000789342"/>
    </source>
</evidence>
<feature type="compositionally biased region" description="Polar residues" evidence="1">
    <location>
        <begin position="648"/>
        <end position="659"/>
    </location>
</feature>
<feature type="compositionally biased region" description="Polar residues" evidence="1">
    <location>
        <begin position="247"/>
        <end position="264"/>
    </location>
</feature>
<keyword evidence="2" id="KW-0812">Transmembrane</keyword>
<comment type="caution">
    <text evidence="3">The sequence shown here is derived from an EMBL/GenBank/DDBJ whole genome shotgun (WGS) entry which is preliminary data.</text>
</comment>
<dbReference type="EMBL" id="CAJVPV010003181">
    <property type="protein sequence ID" value="CAG8545342.1"/>
    <property type="molecule type" value="Genomic_DNA"/>
</dbReference>
<feature type="region of interest" description="Disordered" evidence="1">
    <location>
        <begin position="640"/>
        <end position="713"/>
    </location>
</feature>